<evidence type="ECO:0000256" key="1">
    <source>
        <dbReference type="SAM" id="MobiDB-lite"/>
    </source>
</evidence>
<dbReference type="Proteomes" id="UP000734511">
    <property type="component" value="Unassembled WGS sequence"/>
</dbReference>
<name>A0ABX0ZKY6_9ACTN</name>
<accession>A0ABX0ZKY6</accession>
<reference evidence="2 3" key="1">
    <citation type="submission" date="2020-03" db="EMBL/GenBank/DDBJ databases">
        <title>WGS of actinomycetes isolated from Thailand.</title>
        <authorList>
            <person name="Thawai C."/>
        </authorList>
    </citation>
    <scope>NUCLEOTIDE SEQUENCE [LARGE SCALE GENOMIC DNA]</scope>
    <source>
        <strain evidence="2 3">PRB2-1</strain>
    </source>
</reference>
<dbReference type="NCBIfam" id="TIGR02547">
    <property type="entry name" value="casA_cse1"/>
    <property type="match status" value="1"/>
</dbReference>
<dbReference type="InterPro" id="IPR013381">
    <property type="entry name" value="CRISPR-assoc_prot_Cse1"/>
</dbReference>
<evidence type="ECO:0000313" key="3">
    <source>
        <dbReference type="Proteomes" id="UP000734511"/>
    </source>
</evidence>
<protein>
    <submittedName>
        <fullName evidence="2">Type I-E CRISPR-associated protein Cse1/CasA</fullName>
    </submittedName>
</protein>
<evidence type="ECO:0000313" key="2">
    <source>
        <dbReference type="EMBL" id="NJP42313.1"/>
    </source>
</evidence>
<dbReference type="EMBL" id="JAATEJ010000001">
    <property type="protein sequence ID" value="NJP42313.1"/>
    <property type="molecule type" value="Genomic_DNA"/>
</dbReference>
<keyword evidence="3" id="KW-1185">Reference proteome</keyword>
<feature type="region of interest" description="Disordered" evidence="1">
    <location>
        <begin position="278"/>
        <end position="320"/>
    </location>
</feature>
<sequence>MAEVGARQLLLDAHLFADLVVDLPTQKPALLRQLLLPIVVDALGWPADTDEWTTWFTAGAFTHAQRNRISAYLDEHRHLFELFGAADPFGQVAGLRTAKDEAKSAALLVATAATGNNVPLFASRTEADRLELTPAQALRWLLHTHCWDTAAIKTGVVGDPRAVGGKTSGNPTGPLGQLGVILPTGRTLFETLLLNIPCKRSAPADDRPQWRRRATDGPVEKTLSVATPAWDTRAARGTLDLWTWQSRRIRLIPEETDHGTRVARVVVAAGDRLASISQDEETHTAWSTGRPSGAAATARRRQPPRKAPEGPRPRRHQPGRAGWRGLAALLAIGGMTEEGGAFATSSLLAQLAAVSAGLPGNFPLQVELSGISYGNQSAVIEDVIHDSIPLPMTALDPTGFVYGALLGAVDQAEDLADAVNRLSADLRRAAGSDPIPWDKGQRPGDVLLYALDPIARRLLVELRGVGAVRDVGDVADDFDAVLEKLGAWEDKAAEATWAVAEQVLSAVPPTTFVGRSVSKDGKDGKDGKERVYRLSTAERAFRIRVNDILARRAARRSA</sequence>
<dbReference type="Pfam" id="PF09481">
    <property type="entry name" value="CRISPR_Cse1"/>
    <property type="match status" value="1"/>
</dbReference>
<comment type="caution">
    <text evidence="2">The sequence shown here is derived from an EMBL/GenBank/DDBJ whole genome shotgun (WGS) entry which is preliminary data.</text>
</comment>
<gene>
    <name evidence="2" type="primary">casA</name>
    <name evidence="2" type="ORF">HCN08_02615</name>
</gene>
<proteinExistence type="predicted"/>
<dbReference type="Gene3D" id="1.10.132.100">
    <property type="match status" value="1"/>
</dbReference>
<organism evidence="2 3">
    <name type="scientific">Actinacidiphila epipremni</name>
    <dbReference type="NCBI Taxonomy" id="2053013"/>
    <lineage>
        <taxon>Bacteria</taxon>
        <taxon>Bacillati</taxon>
        <taxon>Actinomycetota</taxon>
        <taxon>Actinomycetes</taxon>
        <taxon>Kitasatosporales</taxon>
        <taxon>Streptomycetaceae</taxon>
        <taxon>Actinacidiphila</taxon>
    </lineage>
</organism>